<feature type="transmembrane region" description="Helical" evidence="2">
    <location>
        <begin position="366"/>
        <end position="385"/>
    </location>
</feature>
<keyword evidence="2" id="KW-0472">Membrane</keyword>
<dbReference type="RefSeq" id="WP_209686109.1">
    <property type="nucleotide sequence ID" value="NZ_JAGGLU010000002.1"/>
</dbReference>
<keyword evidence="5" id="KW-1185">Reference proteome</keyword>
<protein>
    <submittedName>
        <fullName evidence="4">Membrane protease YdiL (CAAX protease family)</fullName>
    </submittedName>
</protein>
<dbReference type="Proteomes" id="UP001519292">
    <property type="component" value="Unassembled WGS sequence"/>
</dbReference>
<keyword evidence="4" id="KW-0645">Protease</keyword>
<dbReference type="GO" id="GO:0008233">
    <property type="term" value="F:peptidase activity"/>
    <property type="evidence" value="ECO:0007669"/>
    <property type="project" value="UniProtKB-KW"/>
</dbReference>
<keyword evidence="4" id="KW-0378">Hydrolase</keyword>
<evidence type="ECO:0000256" key="2">
    <source>
        <dbReference type="SAM" id="Phobius"/>
    </source>
</evidence>
<feature type="transmembrane region" description="Helical" evidence="2">
    <location>
        <begin position="277"/>
        <end position="296"/>
    </location>
</feature>
<dbReference type="InterPro" id="IPR003675">
    <property type="entry name" value="Rce1/LyrA-like_dom"/>
</dbReference>
<dbReference type="GO" id="GO:0006508">
    <property type="term" value="P:proteolysis"/>
    <property type="evidence" value="ECO:0007669"/>
    <property type="project" value="UniProtKB-KW"/>
</dbReference>
<feature type="domain" description="CAAX prenyl protease 2/Lysostaphin resistance protein A-like" evidence="3">
    <location>
        <begin position="242"/>
        <end position="343"/>
    </location>
</feature>
<feature type="transmembrane region" description="Helical" evidence="2">
    <location>
        <begin position="308"/>
        <end position="326"/>
    </location>
</feature>
<proteinExistence type="inferred from homology"/>
<evidence type="ECO:0000256" key="1">
    <source>
        <dbReference type="ARBA" id="ARBA00009067"/>
    </source>
</evidence>
<comment type="similarity">
    <text evidence="1">Belongs to the UPF0177 family.</text>
</comment>
<name>A0ABS4MCG0_9LACO</name>
<evidence type="ECO:0000313" key="5">
    <source>
        <dbReference type="Proteomes" id="UP001519292"/>
    </source>
</evidence>
<dbReference type="EMBL" id="JAGGLU010000002">
    <property type="protein sequence ID" value="MBP2057359.1"/>
    <property type="molecule type" value="Genomic_DNA"/>
</dbReference>
<feature type="transmembrane region" description="Helical" evidence="2">
    <location>
        <begin position="191"/>
        <end position="209"/>
    </location>
</feature>
<feature type="transmembrane region" description="Helical" evidence="2">
    <location>
        <begin position="7"/>
        <end position="23"/>
    </location>
</feature>
<organism evidence="4 5">
    <name type="scientific">Lactobacillus colini</name>
    <dbReference type="NCBI Taxonomy" id="1819254"/>
    <lineage>
        <taxon>Bacteria</taxon>
        <taxon>Bacillati</taxon>
        <taxon>Bacillota</taxon>
        <taxon>Bacilli</taxon>
        <taxon>Lactobacillales</taxon>
        <taxon>Lactobacillaceae</taxon>
        <taxon>Lactobacillus</taxon>
    </lineage>
</organism>
<feature type="transmembrane region" description="Helical" evidence="2">
    <location>
        <begin position="122"/>
        <end position="143"/>
    </location>
</feature>
<feature type="transmembrane region" description="Helical" evidence="2">
    <location>
        <begin position="60"/>
        <end position="82"/>
    </location>
</feature>
<evidence type="ECO:0000313" key="4">
    <source>
        <dbReference type="EMBL" id="MBP2057359.1"/>
    </source>
</evidence>
<keyword evidence="2" id="KW-0812">Transmembrane</keyword>
<feature type="transmembrane region" description="Helical" evidence="2">
    <location>
        <begin position="35"/>
        <end position="53"/>
    </location>
</feature>
<keyword evidence="2" id="KW-1133">Transmembrane helix</keyword>
<feature type="transmembrane region" description="Helical" evidence="2">
    <location>
        <begin position="94"/>
        <end position="113"/>
    </location>
</feature>
<sequence>MKHKQLLNIQIFFNLIWAIYELLNPMNMHKQVGVYIYGAIIILLAAFLITSNIRGKLSSIITSALSVIVLPYILLMLCGSFFSKLCEVLPNFRIGFQVIYFLVLSVTLIPNILQNYGKLNNWIYRLVSVLAICEGMLFNGGMAPQAHSIMTTVIKSGLDLAFAMLVTSYFLMKVWNIRYRINFIPKNSKNFQLSVLIILIIAFTWYILVDTFRDTIDTPLEAFWKFDFSILDPSQSVEGLSSLAVVLMPIFAAVFEETMRYVNLVIVLKGLKGRFRLELAVLISATIFALVHYGNIVTHQQSFVETNYQVAGSLGFGGMMAVLYLYTGQIWLPMLLHFLNDYILFAHTPLSTGTAGNFYGYGISPIVLEIIIIGISILFTILMLFGKRRKYMEENADKLIEPIHSAF</sequence>
<feature type="transmembrane region" description="Helical" evidence="2">
    <location>
        <begin position="149"/>
        <end position="171"/>
    </location>
</feature>
<dbReference type="Pfam" id="PF02517">
    <property type="entry name" value="Rce1-like"/>
    <property type="match status" value="1"/>
</dbReference>
<gene>
    <name evidence="4" type="ORF">J2Z60_000523</name>
</gene>
<accession>A0ABS4MCG0</accession>
<comment type="caution">
    <text evidence="4">The sequence shown here is derived from an EMBL/GenBank/DDBJ whole genome shotgun (WGS) entry which is preliminary data.</text>
</comment>
<evidence type="ECO:0000259" key="3">
    <source>
        <dbReference type="Pfam" id="PF02517"/>
    </source>
</evidence>
<reference evidence="4 5" key="1">
    <citation type="submission" date="2021-03" db="EMBL/GenBank/DDBJ databases">
        <title>Genomic Encyclopedia of Type Strains, Phase IV (KMG-IV): sequencing the most valuable type-strain genomes for metagenomic binning, comparative biology and taxonomic classification.</title>
        <authorList>
            <person name="Goeker M."/>
        </authorList>
    </citation>
    <scope>NUCLEOTIDE SEQUENCE [LARGE SCALE GENOMIC DNA]</scope>
    <source>
        <strain evidence="4 5">DSM 101872</strain>
    </source>
</reference>